<dbReference type="Pfam" id="PF04076">
    <property type="entry name" value="BOF"/>
    <property type="match status" value="1"/>
</dbReference>
<dbReference type="Gene3D" id="2.40.50.200">
    <property type="entry name" value="Bacterial OB-fold"/>
    <property type="match status" value="1"/>
</dbReference>
<feature type="signal peptide" evidence="2">
    <location>
        <begin position="1"/>
        <end position="23"/>
    </location>
</feature>
<keyword evidence="6" id="KW-1185">Reference proteome</keyword>
<dbReference type="EMBL" id="NQJF01000004">
    <property type="protein sequence ID" value="OYD25352.1"/>
    <property type="molecule type" value="Genomic_DNA"/>
</dbReference>
<evidence type="ECO:0000313" key="4">
    <source>
        <dbReference type="EMBL" id="TDW62350.1"/>
    </source>
</evidence>
<comment type="caution">
    <text evidence="3">The sequence shown here is derived from an EMBL/GenBank/DDBJ whole genome shotgun (WGS) entry which is preliminary data.</text>
</comment>
<protein>
    <submittedName>
        <fullName evidence="3">TIGR00156 family protein</fullName>
    </submittedName>
    <submittedName>
        <fullName evidence="4">Uncharacterized protein (TIGR00156 family)</fullName>
    </submittedName>
</protein>
<dbReference type="PANTHER" id="PTHR36571">
    <property type="entry name" value="PROTEIN YGIW"/>
    <property type="match status" value="1"/>
</dbReference>
<dbReference type="RefSeq" id="WP_094277720.1">
    <property type="nucleotide sequence ID" value="NZ_JBLWZI010000003.1"/>
</dbReference>
<reference evidence="4 6" key="2">
    <citation type="submission" date="2019-03" db="EMBL/GenBank/DDBJ databases">
        <title>Genomic Encyclopedia of Archaeal and Bacterial Type Strains, Phase II (KMG-II): from individual species to whole genera.</title>
        <authorList>
            <person name="Goeker M."/>
        </authorList>
    </citation>
    <scope>NUCLEOTIDE SEQUENCE [LARGE SCALE GENOMIC DNA]</scope>
    <source>
        <strain evidence="4 6">DSM 15594</strain>
    </source>
</reference>
<dbReference type="Proteomes" id="UP000243640">
    <property type="component" value="Unassembled WGS sequence"/>
</dbReference>
<keyword evidence="1 2" id="KW-0732">Signal</keyword>
<accession>A0A235CLD4</accession>
<evidence type="ECO:0000313" key="3">
    <source>
        <dbReference type="EMBL" id="OYD25352.1"/>
    </source>
</evidence>
<evidence type="ECO:0000256" key="1">
    <source>
        <dbReference type="ARBA" id="ARBA00022729"/>
    </source>
</evidence>
<feature type="chain" id="PRO_5013099333" evidence="2">
    <location>
        <begin position="24"/>
        <end position="119"/>
    </location>
</feature>
<dbReference type="PANTHER" id="PTHR36571:SF1">
    <property type="entry name" value="PROTEIN YGIW"/>
    <property type="match status" value="1"/>
</dbReference>
<dbReference type="InterPro" id="IPR005220">
    <property type="entry name" value="CarO-like"/>
</dbReference>
<evidence type="ECO:0000313" key="5">
    <source>
        <dbReference type="Proteomes" id="UP000243640"/>
    </source>
</evidence>
<dbReference type="Proteomes" id="UP000295058">
    <property type="component" value="Unassembled WGS sequence"/>
</dbReference>
<dbReference type="AlphaFoldDB" id="A0A235CLD4"/>
<evidence type="ECO:0000313" key="6">
    <source>
        <dbReference type="Proteomes" id="UP000295058"/>
    </source>
</evidence>
<organism evidence="3 5">
    <name type="scientific">Oceanimonas baumannii</name>
    <dbReference type="NCBI Taxonomy" id="129578"/>
    <lineage>
        <taxon>Bacteria</taxon>
        <taxon>Pseudomonadati</taxon>
        <taxon>Pseudomonadota</taxon>
        <taxon>Gammaproteobacteria</taxon>
        <taxon>Aeromonadales</taxon>
        <taxon>Aeromonadaceae</taxon>
        <taxon>Oceanimonas</taxon>
    </lineage>
</organism>
<name>A0A235CLD4_9GAMM</name>
<dbReference type="NCBIfam" id="NF033674">
    <property type="entry name" value="stress_OB_fold"/>
    <property type="match status" value="1"/>
</dbReference>
<dbReference type="OrthoDB" id="598245at2"/>
<evidence type="ECO:0000256" key="2">
    <source>
        <dbReference type="SAM" id="SignalP"/>
    </source>
</evidence>
<dbReference type="EMBL" id="SODO01000001">
    <property type="protein sequence ID" value="TDW62350.1"/>
    <property type="molecule type" value="Genomic_DNA"/>
</dbReference>
<gene>
    <name evidence="3" type="ORF">B6S09_06645</name>
    <name evidence="4" type="ORF">LY04_00414</name>
</gene>
<sequence>MKKSLIVTLFAGTFSLLAGTAMAATGGFTGPDRTEQVSVSQALELGDDSQVRLTGVITESLGDEKYRFKDDSGSLIVEIDNEDWGGVQATPDTPLILWGEIDKDWNETELDVDRVELAP</sequence>
<reference evidence="3 5" key="1">
    <citation type="submission" date="2017-08" db="EMBL/GenBank/DDBJ databases">
        <title>Draft Genome Sequence of the Marine Bacterium Oceanimonas baumannii ATCC 700832.</title>
        <authorList>
            <person name="Mcclelland W.D."/>
            <person name="Brennan M.A."/>
            <person name="Trachtenberg A.M."/>
            <person name="Maclea K.S."/>
        </authorList>
    </citation>
    <scope>NUCLEOTIDE SEQUENCE [LARGE SCALE GENOMIC DNA]</scope>
    <source>
        <strain evidence="3 5">ATCC 700832</strain>
    </source>
</reference>
<dbReference type="SUPFAM" id="SSF101756">
    <property type="entry name" value="Hypothetical protein YgiW"/>
    <property type="match status" value="1"/>
</dbReference>
<proteinExistence type="predicted"/>
<dbReference type="InterPro" id="IPR036700">
    <property type="entry name" value="BOBF_sf"/>
</dbReference>